<organism evidence="2 3">
    <name type="scientific">Batillaria attramentaria</name>
    <dbReference type="NCBI Taxonomy" id="370345"/>
    <lineage>
        <taxon>Eukaryota</taxon>
        <taxon>Metazoa</taxon>
        <taxon>Spiralia</taxon>
        <taxon>Lophotrochozoa</taxon>
        <taxon>Mollusca</taxon>
        <taxon>Gastropoda</taxon>
        <taxon>Caenogastropoda</taxon>
        <taxon>Sorbeoconcha</taxon>
        <taxon>Cerithioidea</taxon>
        <taxon>Batillariidae</taxon>
        <taxon>Batillaria</taxon>
    </lineage>
</organism>
<evidence type="ECO:0000313" key="2">
    <source>
        <dbReference type="EMBL" id="KAK7481182.1"/>
    </source>
</evidence>
<dbReference type="EMBL" id="JACVVK020000266">
    <property type="protein sequence ID" value="KAK7481182.1"/>
    <property type="molecule type" value="Genomic_DNA"/>
</dbReference>
<evidence type="ECO:0000313" key="3">
    <source>
        <dbReference type="Proteomes" id="UP001519460"/>
    </source>
</evidence>
<name>A0ABD0K292_9CAEN</name>
<comment type="caution">
    <text evidence="2">The sequence shown here is derived from an EMBL/GenBank/DDBJ whole genome shotgun (WGS) entry which is preliminary data.</text>
</comment>
<dbReference type="AlphaFoldDB" id="A0ABD0K292"/>
<feature type="signal peptide" evidence="1">
    <location>
        <begin position="1"/>
        <end position="27"/>
    </location>
</feature>
<gene>
    <name evidence="2" type="ORF">BaRGS_00027615</name>
</gene>
<keyword evidence="1" id="KW-0732">Signal</keyword>
<evidence type="ECO:0000256" key="1">
    <source>
        <dbReference type="SAM" id="SignalP"/>
    </source>
</evidence>
<evidence type="ECO:0008006" key="4">
    <source>
        <dbReference type="Google" id="ProtNLM"/>
    </source>
</evidence>
<dbReference type="PANTHER" id="PTHR31389">
    <property type="entry name" value="LD39211P"/>
    <property type="match status" value="1"/>
</dbReference>
<sequence length="371" mass="42601">MKRTNTALVVSSVAWLLLLLLYGHLHFKHDCNTNANATGNEGRSLIVKRGHLQNRSCPNDPKHKGYPCRDTNCTASFPPPVQRLRTIIQSQEPITPEHRELIDNLANQTNTRVNLIFVTAASANHYNESQGLLKDLHEKVFPFLKTRTKLTFKLVYYDLGLSKPQQALLRKHAKFEVIRFPFERLPVVFKNLKTCIWKPLLVKAHLKHSDVTFWMDASMRFKDGNLTAILQQVNSIGLLISRTFWMLPAHVAQPMLDYFRVKPCLLSPFYEMAGGFIVFKNELLVQRAIVDSWVACAFSPNCLCPGKDCIKLFGGCYNENKTYSKCHRFDQSAMAVILASLFDWRATNFIPSRLLIDFRRGEKIMYLPTRL</sequence>
<reference evidence="2 3" key="1">
    <citation type="journal article" date="2023" name="Sci. Data">
        <title>Genome assembly of the Korean intertidal mud-creeper Batillaria attramentaria.</title>
        <authorList>
            <person name="Patra A.K."/>
            <person name="Ho P.T."/>
            <person name="Jun S."/>
            <person name="Lee S.J."/>
            <person name="Kim Y."/>
            <person name="Won Y.J."/>
        </authorList>
    </citation>
    <scope>NUCLEOTIDE SEQUENCE [LARGE SCALE GENOMIC DNA]</scope>
    <source>
        <strain evidence="2">Wonlab-2016</strain>
    </source>
</reference>
<protein>
    <recommendedName>
        <fullName evidence="4">Hexosyltransferase</fullName>
    </recommendedName>
</protein>
<keyword evidence="3" id="KW-1185">Reference proteome</keyword>
<dbReference type="Proteomes" id="UP001519460">
    <property type="component" value="Unassembled WGS sequence"/>
</dbReference>
<accession>A0ABD0K292</accession>
<dbReference type="Pfam" id="PF07801">
    <property type="entry name" value="DUF1647"/>
    <property type="match status" value="1"/>
</dbReference>
<dbReference type="InterPro" id="IPR012444">
    <property type="entry name" value="DUF1647"/>
</dbReference>
<dbReference type="PANTHER" id="PTHR31389:SF4">
    <property type="entry name" value="LD39211P"/>
    <property type="match status" value="1"/>
</dbReference>
<feature type="chain" id="PRO_5044748578" description="Hexosyltransferase" evidence="1">
    <location>
        <begin position="28"/>
        <end position="371"/>
    </location>
</feature>
<proteinExistence type="predicted"/>